<evidence type="ECO:0000313" key="2">
    <source>
        <dbReference type="EMBL" id="CEM53641.1"/>
    </source>
</evidence>
<protein>
    <submittedName>
        <fullName evidence="2">Uncharacterized protein</fullName>
    </submittedName>
</protein>
<dbReference type="EMBL" id="CDMZ01005712">
    <property type="protein sequence ID" value="CEM53641.1"/>
    <property type="molecule type" value="Genomic_DNA"/>
</dbReference>
<gene>
    <name evidence="2" type="ORF">Cvel_12127</name>
</gene>
<dbReference type="AlphaFoldDB" id="A0A0G4I929"/>
<proteinExistence type="predicted"/>
<accession>A0A0G4I929</accession>
<sequence>MIRLCWKCGVQNEVRRRSHPKLVRPVSVSSHRPYGVGPQPHATDYDRKKWVEEHCRKEEEADKAKEEERRKAAVKVLQALGKGKGKGNKSKG</sequence>
<reference evidence="2" key="1">
    <citation type="submission" date="2014-11" db="EMBL/GenBank/DDBJ databases">
        <authorList>
            <person name="Otto D Thomas"/>
            <person name="Naeem Raeece"/>
        </authorList>
    </citation>
    <scope>NUCLEOTIDE SEQUENCE</scope>
</reference>
<name>A0A0G4I929_9ALVE</name>
<dbReference type="VEuPathDB" id="CryptoDB:Cvel_12127"/>
<evidence type="ECO:0000256" key="1">
    <source>
        <dbReference type="SAM" id="MobiDB-lite"/>
    </source>
</evidence>
<organism evidence="2">
    <name type="scientific">Chromera velia CCMP2878</name>
    <dbReference type="NCBI Taxonomy" id="1169474"/>
    <lineage>
        <taxon>Eukaryota</taxon>
        <taxon>Sar</taxon>
        <taxon>Alveolata</taxon>
        <taxon>Colpodellida</taxon>
        <taxon>Chromeraceae</taxon>
        <taxon>Chromera</taxon>
    </lineage>
</organism>
<feature type="region of interest" description="Disordered" evidence="1">
    <location>
        <begin position="21"/>
        <end position="47"/>
    </location>
</feature>